<comment type="caution">
    <text evidence="1">The sequence shown here is derived from an EMBL/GenBank/DDBJ whole genome shotgun (WGS) entry which is preliminary data.</text>
</comment>
<dbReference type="AlphaFoldDB" id="M6VCA9"/>
<name>M6VCA9_9LEPT</name>
<evidence type="ECO:0000313" key="1">
    <source>
        <dbReference type="EMBL" id="EMO54485.1"/>
    </source>
</evidence>
<gene>
    <name evidence="1" type="ORF">LEP1GSC172_2724</name>
</gene>
<protein>
    <submittedName>
        <fullName evidence="1">Uncharacterized protein</fullName>
    </submittedName>
</protein>
<reference evidence="1 2" key="1">
    <citation type="submission" date="2013-01" db="EMBL/GenBank/DDBJ databases">
        <authorList>
            <person name="Harkins D.M."/>
            <person name="Durkin A.S."/>
            <person name="Brinkac L.M."/>
            <person name="Haft D.H."/>
            <person name="Selengut J.D."/>
            <person name="Sanka R."/>
            <person name="DePew J."/>
            <person name="Purushe J."/>
            <person name="Matthias M.A."/>
            <person name="Vinetz J.M."/>
            <person name="Sutton G.G."/>
            <person name="Nierman W.C."/>
            <person name="Fouts D.E."/>
        </authorList>
    </citation>
    <scope>NUCLEOTIDE SEQUENCE [LARGE SCALE GENOMIC DNA]</scope>
    <source>
        <strain evidence="1 2">HAI1536</strain>
    </source>
</reference>
<dbReference type="EMBL" id="AKWD02000026">
    <property type="protein sequence ID" value="EMO54485.1"/>
    <property type="molecule type" value="Genomic_DNA"/>
</dbReference>
<organism evidence="1 2">
    <name type="scientific">Leptospira noguchii</name>
    <dbReference type="NCBI Taxonomy" id="28182"/>
    <lineage>
        <taxon>Bacteria</taxon>
        <taxon>Pseudomonadati</taxon>
        <taxon>Spirochaetota</taxon>
        <taxon>Spirochaetia</taxon>
        <taxon>Leptospirales</taxon>
        <taxon>Leptospiraceae</taxon>
        <taxon>Leptospira</taxon>
    </lineage>
</organism>
<proteinExistence type="predicted"/>
<accession>M6VCA9</accession>
<dbReference type="Proteomes" id="UP000012112">
    <property type="component" value="Unassembled WGS sequence"/>
</dbReference>
<sequence length="48" mass="5833">MELNPGSRKVWGDRFKEINQYALCNRRRKDEKRSVFGECLSLLQFQER</sequence>
<evidence type="ECO:0000313" key="2">
    <source>
        <dbReference type="Proteomes" id="UP000012112"/>
    </source>
</evidence>